<accession>A0A377WDS9</accession>
<dbReference type="AlphaFoldDB" id="A0A377WDS9"/>
<dbReference type="Proteomes" id="UP000254799">
    <property type="component" value="Unassembled WGS sequence"/>
</dbReference>
<name>A0A377WDS9_KLEPN</name>
<reference evidence="1 2" key="1">
    <citation type="submission" date="2018-06" db="EMBL/GenBank/DDBJ databases">
        <authorList>
            <consortium name="Pathogen Informatics"/>
            <person name="Doyle S."/>
        </authorList>
    </citation>
    <scope>NUCLEOTIDE SEQUENCE [LARGE SCALE GENOMIC DNA]</scope>
    <source>
        <strain evidence="1 2">NCTC8849</strain>
    </source>
</reference>
<evidence type="ECO:0000313" key="1">
    <source>
        <dbReference type="EMBL" id="STT52157.1"/>
    </source>
</evidence>
<evidence type="ECO:0000313" key="2">
    <source>
        <dbReference type="Proteomes" id="UP000254799"/>
    </source>
</evidence>
<proteinExistence type="predicted"/>
<gene>
    <name evidence="1" type="ORF">NCTC8849_00678</name>
</gene>
<sequence>MAENRENAFHELQLYAIHFQVLVIEELHQRLRRCQSQFAHDAQSLLFSICVWRRADAAGAVVHVTGIPVDYRQTFFSLNTNTEEIFHFARRIKLSTHFIRFTYIPDTFSGPFLPHQTAISP</sequence>
<dbReference type="RefSeq" id="WP_004219820.1">
    <property type="nucleotide sequence ID" value="NZ_JACNFH010000040.1"/>
</dbReference>
<protein>
    <submittedName>
        <fullName evidence="1">Uncharacterized protein</fullName>
    </submittedName>
</protein>
<organism evidence="1 2">
    <name type="scientific">Klebsiella pneumoniae</name>
    <dbReference type="NCBI Taxonomy" id="573"/>
    <lineage>
        <taxon>Bacteria</taxon>
        <taxon>Pseudomonadati</taxon>
        <taxon>Pseudomonadota</taxon>
        <taxon>Gammaproteobacteria</taxon>
        <taxon>Enterobacterales</taxon>
        <taxon>Enterobacteriaceae</taxon>
        <taxon>Klebsiella/Raoultella group</taxon>
        <taxon>Klebsiella</taxon>
        <taxon>Klebsiella pneumoniae complex</taxon>
    </lineage>
</organism>
<dbReference type="EMBL" id="UGLC01000002">
    <property type="protein sequence ID" value="STT52157.1"/>
    <property type="molecule type" value="Genomic_DNA"/>
</dbReference>